<evidence type="ECO:0000313" key="1">
    <source>
        <dbReference type="EMBL" id="TGO10933.1"/>
    </source>
</evidence>
<evidence type="ECO:0000313" key="2">
    <source>
        <dbReference type="Proteomes" id="UP000297777"/>
    </source>
</evidence>
<sequence length="397" mass="45221">MDSPFSDRWFEDACLREELLMLHQIRQQNSAIDDTFFPYGLIFAGLPPWEAHPILYKQYAVGSDVERTVTYVSAALDYINRKTHKLQTDAWLFHVDRNTKRVSWSHNTFSPYQYNPQVAEQRIGKILMTAKLEESKIDADSIPWKYKCPDGTQLSGQLRCFPRDYEQHIDLLLKYNFLIVQNYPDGSHSYISEPGIKDFIYVVANASFGSPIAQVANPPRFFHSLPETEYESLCKKRSVIRAPKTVLRGNLPSQRNEKRPCFTHPPGIVNEYQPRDFARMAVYQDSQDCTRITKEMVPDYAIPPSLPGSSITGPHITKAEFPLHSVQVATHQGPEDCTEITKEEFQHCAIPFASSQKISIGPKIQEKPPHFAIQVSASGGFGRGLDYMRNGLDLFDG</sequence>
<organism evidence="1 2">
    <name type="scientific">Botrytis tulipae</name>
    <dbReference type="NCBI Taxonomy" id="87230"/>
    <lineage>
        <taxon>Eukaryota</taxon>
        <taxon>Fungi</taxon>
        <taxon>Dikarya</taxon>
        <taxon>Ascomycota</taxon>
        <taxon>Pezizomycotina</taxon>
        <taxon>Leotiomycetes</taxon>
        <taxon>Helotiales</taxon>
        <taxon>Sclerotiniaceae</taxon>
        <taxon>Botrytis</taxon>
    </lineage>
</organism>
<dbReference type="OrthoDB" id="3555692at2759"/>
<dbReference type="AlphaFoldDB" id="A0A4Z1EKM1"/>
<comment type="caution">
    <text evidence="1">The sequence shown here is derived from an EMBL/GenBank/DDBJ whole genome shotgun (WGS) entry which is preliminary data.</text>
</comment>
<reference evidence="1 2" key="1">
    <citation type="submission" date="2017-12" db="EMBL/GenBank/DDBJ databases">
        <title>Comparative genomics of Botrytis spp.</title>
        <authorList>
            <person name="Valero-Jimenez C.A."/>
            <person name="Tapia P."/>
            <person name="Veloso J."/>
            <person name="Silva-Moreno E."/>
            <person name="Staats M."/>
            <person name="Valdes J.H."/>
            <person name="Van Kan J.A.L."/>
        </authorList>
    </citation>
    <scope>NUCLEOTIDE SEQUENCE [LARGE SCALE GENOMIC DNA]</scope>
    <source>
        <strain evidence="1 2">Bt9001</strain>
    </source>
</reference>
<dbReference type="Proteomes" id="UP000297777">
    <property type="component" value="Unassembled WGS sequence"/>
</dbReference>
<name>A0A4Z1EKM1_9HELO</name>
<gene>
    <name evidence="1" type="ORF">BTUL_0121g00060</name>
</gene>
<dbReference type="EMBL" id="PQXH01000121">
    <property type="protein sequence ID" value="TGO10933.1"/>
    <property type="molecule type" value="Genomic_DNA"/>
</dbReference>
<protein>
    <submittedName>
        <fullName evidence="1">Uncharacterized protein</fullName>
    </submittedName>
</protein>
<accession>A0A4Z1EKM1</accession>
<keyword evidence="2" id="KW-1185">Reference proteome</keyword>
<proteinExistence type="predicted"/>